<dbReference type="InterPro" id="IPR035985">
    <property type="entry name" value="Ubiquitin-activating_enz"/>
</dbReference>
<feature type="domain" description="THIF-type NAD/FAD binding fold" evidence="1">
    <location>
        <begin position="181"/>
        <end position="362"/>
    </location>
</feature>
<dbReference type="Gene3D" id="3.40.50.720">
    <property type="entry name" value="NAD(P)-binding Rossmann-like Domain"/>
    <property type="match status" value="1"/>
</dbReference>
<dbReference type="PANTHER" id="PTHR43267">
    <property type="entry name" value="TRNA THREONYLCARBAMOYLADENOSINE DEHYDRATASE"/>
    <property type="match status" value="1"/>
</dbReference>
<dbReference type="Proteomes" id="UP000190961">
    <property type="component" value="Unassembled WGS sequence"/>
</dbReference>
<dbReference type="RefSeq" id="WP_079687312.1">
    <property type="nucleotide sequence ID" value="NZ_FUZU01000002.1"/>
</dbReference>
<reference evidence="2 3" key="1">
    <citation type="submission" date="2017-02" db="EMBL/GenBank/DDBJ databases">
        <authorList>
            <person name="Peterson S.W."/>
        </authorList>
    </citation>
    <scope>NUCLEOTIDE SEQUENCE [LARGE SCALE GENOMIC DNA]</scope>
    <source>
        <strain evidence="2 3">DSM 25262</strain>
    </source>
</reference>
<organism evidence="2 3">
    <name type="scientific">Ohtaekwangia koreensis</name>
    <dbReference type="NCBI Taxonomy" id="688867"/>
    <lineage>
        <taxon>Bacteria</taxon>
        <taxon>Pseudomonadati</taxon>
        <taxon>Bacteroidota</taxon>
        <taxon>Cytophagia</taxon>
        <taxon>Cytophagales</taxon>
        <taxon>Fulvivirgaceae</taxon>
        <taxon>Ohtaekwangia</taxon>
    </lineage>
</organism>
<dbReference type="GO" id="GO:0061504">
    <property type="term" value="P:cyclic threonylcarbamoyladenosine biosynthetic process"/>
    <property type="evidence" value="ECO:0007669"/>
    <property type="project" value="TreeGrafter"/>
</dbReference>
<gene>
    <name evidence="2" type="ORF">SAMN05660236_2729</name>
</gene>
<dbReference type="STRING" id="688867.SAMN05660236_2729"/>
<dbReference type="GO" id="GO:0061503">
    <property type="term" value="F:tRNA threonylcarbamoyladenosine dehydratase"/>
    <property type="evidence" value="ECO:0007669"/>
    <property type="project" value="TreeGrafter"/>
</dbReference>
<proteinExistence type="predicted"/>
<accession>A0A1T5L896</accession>
<protein>
    <submittedName>
        <fullName evidence="2">ThiF family protein</fullName>
    </submittedName>
</protein>
<evidence type="ECO:0000313" key="2">
    <source>
        <dbReference type="EMBL" id="SKC72164.1"/>
    </source>
</evidence>
<keyword evidence="3" id="KW-1185">Reference proteome</keyword>
<evidence type="ECO:0000259" key="1">
    <source>
        <dbReference type="Pfam" id="PF00899"/>
    </source>
</evidence>
<sequence>MKSYSMNMTSAIHDALVKHLIRPDGQEDLCFATYVPSTGAMRTTGIITEIILPNEGDRNVHWNVGFMPEYFERAIRIARGKKQGLVFLHSHLTSGWQGMSKDDVVAETRLAPAAFSTTSFPLVGLTMGTDGACSARFWIKDPHAKRSYQRFWCENVRVIGKKLSITFNDHLLKPAFNSEQQMRTISAWGPKIQEDLSRIKIVIAGLGSVGSIIAEILARAGFSNFILIDFDLVELKNLDRCSGMFKEDVGRFKVDTVRDAILKCATSPDVRVRVVPFSICETEGFHAALDGDIVFSCVDRPWPRQVLNFISYAHLVPIIDGGILVRTNSSNTRIIGADWKAQTVGYKRACLECLGQYKTENAILERNGFLDDPSYVLGLVEDKAYKEAHENVFPFSSNLASLEVLQLLSLFIAPSGLADVGQQMFHFTLGTMDQDKTKECCTGCYFQSIVGKGDSTGVQVYDRHLVAENARAIQLSTSK</sequence>
<name>A0A1T5L896_9BACT</name>
<dbReference type="OrthoDB" id="9778208at2"/>
<dbReference type="Pfam" id="PF00899">
    <property type="entry name" value="ThiF"/>
    <property type="match status" value="1"/>
</dbReference>
<dbReference type="PANTHER" id="PTHR43267:SF1">
    <property type="entry name" value="TRNA THREONYLCARBAMOYLADENOSINE DEHYDRATASE"/>
    <property type="match status" value="1"/>
</dbReference>
<dbReference type="AlphaFoldDB" id="A0A1T5L896"/>
<dbReference type="InterPro" id="IPR045886">
    <property type="entry name" value="ThiF/MoeB/HesA"/>
</dbReference>
<dbReference type="SUPFAM" id="SSF69572">
    <property type="entry name" value="Activating enzymes of the ubiquitin-like proteins"/>
    <property type="match status" value="1"/>
</dbReference>
<dbReference type="GO" id="GO:0008641">
    <property type="term" value="F:ubiquitin-like modifier activating enzyme activity"/>
    <property type="evidence" value="ECO:0007669"/>
    <property type="project" value="InterPro"/>
</dbReference>
<dbReference type="InterPro" id="IPR000594">
    <property type="entry name" value="ThiF_NAD_FAD-bd"/>
</dbReference>
<evidence type="ECO:0000313" key="3">
    <source>
        <dbReference type="Proteomes" id="UP000190961"/>
    </source>
</evidence>
<dbReference type="EMBL" id="FUZU01000002">
    <property type="protein sequence ID" value="SKC72164.1"/>
    <property type="molecule type" value="Genomic_DNA"/>
</dbReference>